<feature type="domain" description="IraD/Gp25-like" evidence="1">
    <location>
        <begin position="26"/>
        <end position="102"/>
    </location>
</feature>
<evidence type="ECO:0000313" key="2">
    <source>
        <dbReference type="EMBL" id="NAW50021.1"/>
    </source>
</evidence>
<organism evidence="2 3">
    <name type="scientific">Elizabethkingia argenteiflava</name>
    <dbReference type="NCBI Taxonomy" id="2681556"/>
    <lineage>
        <taxon>Bacteria</taxon>
        <taxon>Pseudomonadati</taxon>
        <taxon>Bacteroidota</taxon>
        <taxon>Flavobacteriia</taxon>
        <taxon>Flavobacteriales</taxon>
        <taxon>Weeksellaceae</taxon>
        <taxon>Elizabethkingia</taxon>
    </lineage>
</organism>
<keyword evidence="3" id="KW-1185">Reference proteome</keyword>
<dbReference type="InterPro" id="IPR007048">
    <property type="entry name" value="IraD/Gp25-like"/>
</dbReference>
<dbReference type="Pfam" id="PF04965">
    <property type="entry name" value="GPW_gp25"/>
    <property type="match status" value="1"/>
</dbReference>
<dbReference type="EMBL" id="JAAABJ010000142">
    <property type="protein sequence ID" value="NAW50021.1"/>
    <property type="molecule type" value="Genomic_DNA"/>
</dbReference>
<accession>A0A845PSK4</accession>
<evidence type="ECO:0000313" key="3">
    <source>
        <dbReference type="Proteomes" id="UP000553459"/>
    </source>
</evidence>
<dbReference type="AlphaFoldDB" id="A0A845PSK4"/>
<name>A0A845PSK4_9FLAO</name>
<dbReference type="SUPFAM" id="SSF160719">
    <property type="entry name" value="gpW/gp25-like"/>
    <property type="match status" value="1"/>
</dbReference>
<evidence type="ECO:0000259" key="1">
    <source>
        <dbReference type="Pfam" id="PF04965"/>
    </source>
</evidence>
<comment type="caution">
    <text evidence="2">The sequence shown here is derived from an EMBL/GenBank/DDBJ whole genome shotgun (WGS) entry which is preliminary data.</text>
</comment>
<protein>
    <recommendedName>
        <fullName evidence="1">IraD/Gp25-like domain-containing protein</fullName>
    </recommendedName>
</protein>
<proteinExistence type="predicted"/>
<dbReference type="Gene3D" id="3.10.450.40">
    <property type="match status" value="1"/>
</dbReference>
<gene>
    <name evidence="2" type="ORF">GNY06_00970</name>
</gene>
<reference evidence="2 3" key="1">
    <citation type="submission" date="2019-11" db="EMBL/GenBank/DDBJ databases">
        <title>Characterization of Elizabethkingia argenteiflava sp. nov., isolated from inner surface of Soybean Pods.</title>
        <authorList>
            <person name="Mo S."/>
        </authorList>
    </citation>
    <scope>NUCLEOTIDE SEQUENCE [LARGE SCALE GENOMIC DNA]</scope>
    <source>
        <strain evidence="2 3">YB22</strain>
    </source>
</reference>
<dbReference type="Proteomes" id="UP000553459">
    <property type="component" value="Unassembled WGS sequence"/>
</dbReference>
<sequence length="146" mass="17330">MIKKNYKMPFDPESLMREDSSMQMCSMAESIAHNLMLLIITKKRENRFDFDYGNAVWDIEFENAITTVEWEFVFIESMQEQIKKYEPRIYAPKIEVHIEYVEHSYETKRFSEIKKKAKIAINAKLTETGETFSFVTELFLSPMSVD</sequence>